<dbReference type="Proteomes" id="UP000012073">
    <property type="component" value="Unassembled WGS sequence"/>
</dbReference>
<organism evidence="1 2">
    <name type="scientific">Chondrus crispus</name>
    <name type="common">Carrageen Irish moss</name>
    <name type="synonym">Polymorpha crispa</name>
    <dbReference type="NCBI Taxonomy" id="2769"/>
    <lineage>
        <taxon>Eukaryota</taxon>
        <taxon>Rhodophyta</taxon>
        <taxon>Florideophyceae</taxon>
        <taxon>Rhodymeniophycidae</taxon>
        <taxon>Gigartinales</taxon>
        <taxon>Gigartinaceae</taxon>
        <taxon>Chondrus</taxon>
    </lineage>
</organism>
<evidence type="ECO:0000313" key="1">
    <source>
        <dbReference type="EMBL" id="CDF34847.1"/>
    </source>
</evidence>
<reference evidence="2" key="1">
    <citation type="journal article" date="2013" name="Proc. Natl. Acad. Sci. U.S.A.">
        <title>Genome structure and metabolic features in the red seaweed Chondrus crispus shed light on evolution of the Archaeplastida.</title>
        <authorList>
            <person name="Collen J."/>
            <person name="Porcel B."/>
            <person name="Carre W."/>
            <person name="Ball S.G."/>
            <person name="Chaparro C."/>
            <person name="Tonon T."/>
            <person name="Barbeyron T."/>
            <person name="Michel G."/>
            <person name="Noel B."/>
            <person name="Valentin K."/>
            <person name="Elias M."/>
            <person name="Artiguenave F."/>
            <person name="Arun A."/>
            <person name="Aury J.M."/>
            <person name="Barbosa-Neto J.F."/>
            <person name="Bothwell J.H."/>
            <person name="Bouget F.Y."/>
            <person name="Brillet L."/>
            <person name="Cabello-Hurtado F."/>
            <person name="Capella-Gutierrez S."/>
            <person name="Charrier B."/>
            <person name="Cladiere L."/>
            <person name="Cock J.M."/>
            <person name="Coelho S.M."/>
            <person name="Colleoni C."/>
            <person name="Czjzek M."/>
            <person name="Da Silva C."/>
            <person name="Delage L."/>
            <person name="Denoeud F."/>
            <person name="Deschamps P."/>
            <person name="Dittami S.M."/>
            <person name="Gabaldon T."/>
            <person name="Gachon C.M."/>
            <person name="Groisillier A."/>
            <person name="Herve C."/>
            <person name="Jabbari K."/>
            <person name="Katinka M."/>
            <person name="Kloareg B."/>
            <person name="Kowalczyk N."/>
            <person name="Labadie K."/>
            <person name="Leblanc C."/>
            <person name="Lopez P.J."/>
            <person name="McLachlan D.H."/>
            <person name="Meslet-Cladiere L."/>
            <person name="Moustafa A."/>
            <person name="Nehr Z."/>
            <person name="Nyvall Collen P."/>
            <person name="Panaud O."/>
            <person name="Partensky F."/>
            <person name="Poulain J."/>
            <person name="Rensing S.A."/>
            <person name="Rousvoal S."/>
            <person name="Samson G."/>
            <person name="Symeonidi A."/>
            <person name="Weissenbach J."/>
            <person name="Zambounis A."/>
            <person name="Wincker P."/>
            <person name="Boyen C."/>
        </authorList>
    </citation>
    <scope>NUCLEOTIDE SEQUENCE [LARGE SCALE GENOMIC DNA]</scope>
    <source>
        <strain evidence="2">cv. Stackhouse</strain>
    </source>
</reference>
<dbReference type="GeneID" id="17322378"/>
<dbReference type="KEGG" id="ccp:CHC_T00003197001"/>
<keyword evidence="2" id="KW-1185">Reference proteome</keyword>
<name>R7Q8I4_CHOCR</name>
<dbReference type="RefSeq" id="XP_005714666.1">
    <property type="nucleotide sequence ID" value="XM_005714609.1"/>
</dbReference>
<dbReference type="AlphaFoldDB" id="R7Q8I4"/>
<gene>
    <name evidence="1" type="ORF">CHC_T00003197001</name>
</gene>
<protein>
    <submittedName>
        <fullName evidence="1">Uncharacterized protein</fullName>
    </submittedName>
</protein>
<evidence type="ECO:0000313" key="2">
    <source>
        <dbReference type="Proteomes" id="UP000012073"/>
    </source>
</evidence>
<dbReference type="EMBL" id="HG001707">
    <property type="protein sequence ID" value="CDF34847.1"/>
    <property type="molecule type" value="Genomic_DNA"/>
</dbReference>
<proteinExistence type="predicted"/>
<accession>R7Q8I4</accession>
<sequence length="101" mass="11443">MSAYEAGQSGTRHMRDACISLLGIRQDGRDMLLNSSWLNIELKEASPRSSLGSYRIRTEVVMQARWTSIKSKLLPQPYCQSRETSEAARYTAVPEDALRHL</sequence>
<dbReference type="Gramene" id="CDF34847">
    <property type="protein sequence ID" value="CDF34847"/>
    <property type="gene ID" value="CHC_T00003197001"/>
</dbReference>